<dbReference type="InterPro" id="IPR000591">
    <property type="entry name" value="DEP_dom"/>
</dbReference>
<accession>A0A2G8JTW9</accession>
<dbReference type="Pfam" id="PF00610">
    <property type="entry name" value="DEP"/>
    <property type="match status" value="1"/>
</dbReference>
<dbReference type="GO" id="GO:0035556">
    <property type="term" value="P:intracellular signal transduction"/>
    <property type="evidence" value="ECO:0007669"/>
    <property type="project" value="InterPro"/>
</dbReference>
<dbReference type="InterPro" id="IPR036390">
    <property type="entry name" value="WH_DNA-bd_sf"/>
</dbReference>
<sequence>MATLIGMRQLAGNCNRCTGGPFKATNLWNNIIIYLKENVDVRTRKHRMKTFEHCFLGSDAVDVVLGYLKQDEHIRQSITREKVTKLCTHFLESNVFVDAESGPSTKGHFEDNPTHYYRFHSQVTNSCSSSECQCKSKYGGSSDKPFQRLKKRRSFGKGKSMKLEFGPYQKPANKQGVLLTETPMLGLSSSAVLEGIFASEIPKSSPVLRRSSRILSSFRRSKPPSKTENRIDEGISAEEKDEIWQEIIVQRLLHLMDIPVLENILSCSLHCFYGQNFSESIAGDLSADMREDYKGSSLDGDPWIKAAIRCIENEMEVITIISHCHARAQELDSPDLAYKLYLFKYICEIYSAERGPLIPPQLLDVVSAILGALANGKTSRAIELCQICLLLVGNQARDKIQRLLDFMVIASDSKQVRLEVKTDNRTTILNLFRPALVDSLLLSNTQCLNLVSFWLDCHSKVLKVPLSVQRHAKDKIDAAEMGLENQTTVTFCQKMSKSDYNQQMNISTQKALKDLTNHIIDDTATSLKEKKQHLKGLQKHHSDVYNQYFPDMV</sequence>
<dbReference type="EMBL" id="MRZV01001269">
    <property type="protein sequence ID" value="PIK39168.1"/>
    <property type="molecule type" value="Genomic_DNA"/>
</dbReference>
<name>A0A2G8JTW9_STIJA</name>
<gene>
    <name evidence="2" type="ORF">BSL78_23991</name>
</gene>
<proteinExistence type="predicted"/>
<dbReference type="InterPro" id="IPR036388">
    <property type="entry name" value="WH-like_DNA-bd_sf"/>
</dbReference>
<dbReference type="PANTHER" id="PTHR16206">
    <property type="entry name" value="DEP DOMAIN-CONTAINING"/>
    <property type="match status" value="1"/>
</dbReference>
<dbReference type="SMR" id="A0A2G8JTW9"/>
<dbReference type="SUPFAM" id="SSF46785">
    <property type="entry name" value="Winged helix' DNA-binding domain"/>
    <property type="match status" value="1"/>
</dbReference>
<dbReference type="SMART" id="SM00049">
    <property type="entry name" value="DEP"/>
    <property type="match status" value="1"/>
</dbReference>
<dbReference type="AlphaFoldDB" id="A0A2G8JTW9"/>
<evidence type="ECO:0000313" key="3">
    <source>
        <dbReference type="Proteomes" id="UP000230750"/>
    </source>
</evidence>
<feature type="domain" description="DEP" evidence="1">
    <location>
        <begin position="35"/>
        <end position="121"/>
    </location>
</feature>
<dbReference type="STRING" id="307972.A0A2G8JTW9"/>
<protein>
    <submittedName>
        <fullName evidence="2">Putative DEP domain-containing protein 7</fullName>
    </submittedName>
</protein>
<dbReference type="Gene3D" id="1.10.10.10">
    <property type="entry name" value="Winged helix-like DNA-binding domain superfamily/Winged helix DNA-binding domain"/>
    <property type="match status" value="1"/>
</dbReference>
<dbReference type="PANTHER" id="PTHR16206:SF19">
    <property type="entry name" value="DEP DOMAIN-CONTAINING PROTEIN"/>
    <property type="match status" value="1"/>
</dbReference>
<evidence type="ECO:0000313" key="2">
    <source>
        <dbReference type="EMBL" id="PIK39168.1"/>
    </source>
</evidence>
<dbReference type="Proteomes" id="UP000230750">
    <property type="component" value="Unassembled WGS sequence"/>
</dbReference>
<dbReference type="PROSITE" id="PS50186">
    <property type="entry name" value="DEP"/>
    <property type="match status" value="1"/>
</dbReference>
<reference evidence="2 3" key="1">
    <citation type="journal article" date="2017" name="PLoS Biol.">
        <title>The sea cucumber genome provides insights into morphological evolution and visceral regeneration.</title>
        <authorList>
            <person name="Zhang X."/>
            <person name="Sun L."/>
            <person name="Yuan J."/>
            <person name="Sun Y."/>
            <person name="Gao Y."/>
            <person name="Zhang L."/>
            <person name="Li S."/>
            <person name="Dai H."/>
            <person name="Hamel J.F."/>
            <person name="Liu C."/>
            <person name="Yu Y."/>
            <person name="Liu S."/>
            <person name="Lin W."/>
            <person name="Guo K."/>
            <person name="Jin S."/>
            <person name="Xu P."/>
            <person name="Storey K.B."/>
            <person name="Huan P."/>
            <person name="Zhang T."/>
            <person name="Zhou Y."/>
            <person name="Zhang J."/>
            <person name="Lin C."/>
            <person name="Li X."/>
            <person name="Xing L."/>
            <person name="Huo D."/>
            <person name="Sun M."/>
            <person name="Wang L."/>
            <person name="Mercier A."/>
            <person name="Li F."/>
            <person name="Yang H."/>
            <person name="Xiang J."/>
        </authorList>
    </citation>
    <scope>NUCLEOTIDE SEQUENCE [LARGE SCALE GENOMIC DNA]</scope>
    <source>
        <strain evidence="2">Shaxun</strain>
        <tissue evidence="2">Muscle</tissue>
    </source>
</reference>
<evidence type="ECO:0000259" key="1">
    <source>
        <dbReference type="PROSITE" id="PS50186"/>
    </source>
</evidence>
<dbReference type="OrthoDB" id="276323at2759"/>
<comment type="caution">
    <text evidence="2">The sequence shown here is derived from an EMBL/GenBank/DDBJ whole genome shotgun (WGS) entry which is preliminary data.</text>
</comment>
<keyword evidence="3" id="KW-1185">Reference proteome</keyword>
<organism evidence="2 3">
    <name type="scientific">Stichopus japonicus</name>
    <name type="common">Sea cucumber</name>
    <dbReference type="NCBI Taxonomy" id="307972"/>
    <lineage>
        <taxon>Eukaryota</taxon>
        <taxon>Metazoa</taxon>
        <taxon>Echinodermata</taxon>
        <taxon>Eleutherozoa</taxon>
        <taxon>Echinozoa</taxon>
        <taxon>Holothuroidea</taxon>
        <taxon>Aspidochirotacea</taxon>
        <taxon>Aspidochirotida</taxon>
        <taxon>Stichopodidae</taxon>
        <taxon>Apostichopus</taxon>
    </lineage>
</organism>